<dbReference type="PROSITE" id="PS51257">
    <property type="entry name" value="PROKAR_LIPOPROTEIN"/>
    <property type="match status" value="1"/>
</dbReference>
<sequence>MKKMMFKGMAFCMIAATILACTKKDGPPPPPPMADASQIKTELQSMETAFADAMTAGKPDGIVYYADDATSFSQNKAPFVGREAIHKNMKEEMATAPKGAKVTYETQEVFPSPDGSQVVEIGSYKMTDNTNAVVSSGNFMALFLKKDGKYVCIRDMGTSDMPKK</sequence>
<dbReference type="AlphaFoldDB" id="A0A1G9B2L6"/>
<dbReference type="InterPro" id="IPR027843">
    <property type="entry name" value="DUF4440"/>
</dbReference>
<name>A0A1G9B2L6_9FLAO</name>
<organism evidence="3 4">
    <name type="scientific">Flavobacterium noncentrifugens</name>
    <dbReference type="NCBI Taxonomy" id="1128970"/>
    <lineage>
        <taxon>Bacteria</taxon>
        <taxon>Pseudomonadati</taxon>
        <taxon>Bacteroidota</taxon>
        <taxon>Flavobacteriia</taxon>
        <taxon>Flavobacteriales</taxon>
        <taxon>Flavobacteriaceae</taxon>
        <taxon>Flavobacterium</taxon>
    </lineage>
</organism>
<dbReference type="RefSeq" id="WP_091397648.1">
    <property type="nucleotide sequence ID" value="NZ_BKAI01000007.1"/>
</dbReference>
<evidence type="ECO:0000313" key="3">
    <source>
        <dbReference type="EMBL" id="SDK33713.1"/>
    </source>
</evidence>
<evidence type="ECO:0000313" key="4">
    <source>
        <dbReference type="Proteomes" id="UP000199580"/>
    </source>
</evidence>
<dbReference type="SUPFAM" id="SSF54427">
    <property type="entry name" value="NTF2-like"/>
    <property type="match status" value="1"/>
</dbReference>
<protein>
    <submittedName>
        <fullName evidence="3">Ketosteroid isomerase homolog</fullName>
    </submittedName>
</protein>
<accession>A0A1G9B2L6</accession>
<feature type="domain" description="DUF4440" evidence="2">
    <location>
        <begin position="44"/>
        <end position="151"/>
    </location>
</feature>
<evidence type="ECO:0000256" key="1">
    <source>
        <dbReference type="SAM" id="SignalP"/>
    </source>
</evidence>
<dbReference type="GO" id="GO:0016853">
    <property type="term" value="F:isomerase activity"/>
    <property type="evidence" value="ECO:0007669"/>
    <property type="project" value="UniProtKB-KW"/>
</dbReference>
<proteinExistence type="predicted"/>
<feature type="signal peptide" evidence="1">
    <location>
        <begin position="1"/>
        <end position="20"/>
    </location>
</feature>
<reference evidence="3 4" key="1">
    <citation type="submission" date="2016-10" db="EMBL/GenBank/DDBJ databases">
        <authorList>
            <person name="de Groot N.N."/>
        </authorList>
    </citation>
    <scope>NUCLEOTIDE SEQUENCE [LARGE SCALE GENOMIC DNA]</scope>
    <source>
        <strain evidence="3 4">CGMCC 1.10076</strain>
    </source>
</reference>
<evidence type="ECO:0000259" key="2">
    <source>
        <dbReference type="Pfam" id="PF14534"/>
    </source>
</evidence>
<gene>
    <name evidence="3" type="ORF">SAMN04487935_3163</name>
</gene>
<keyword evidence="4" id="KW-1185">Reference proteome</keyword>
<feature type="chain" id="PRO_5011701526" evidence="1">
    <location>
        <begin position="21"/>
        <end position="164"/>
    </location>
</feature>
<dbReference type="Proteomes" id="UP000199580">
    <property type="component" value="Unassembled WGS sequence"/>
</dbReference>
<dbReference type="Pfam" id="PF14534">
    <property type="entry name" value="DUF4440"/>
    <property type="match status" value="1"/>
</dbReference>
<keyword evidence="1" id="KW-0732">Signal</keyword>
<dbReference type="EMBL" id="FNEZ01000005">
    <property type="protein sequence ID" value="SDK33713.1"/>
    <property type="molecule type" value="Genomic_DNA"/>
</dbReference>
<dbReference type="InterPro" id="IPR032710">
    <property type="entry name" value="NTF2-like_dom_sf"/>
</dbReference>
<dbReference type="Gene3D" id="3.10.450.50">
    <property type="match status" value="1"/>
</dbReference>
<keyword evidence="3" id="KW-0413">Isomerase</keyword>
<dbReference type="STRING" id="1128970.SAMN04487935_3163"/>
<dbReference type="OrthoDB" id="1440073at2"/>